<gene>
    <name evidence="1" type="ORF">TAV2_LOCUS7702</name>
</gene>
<dbReference type="Proteomes" id="UP000836841">
    <property type="component" value="Chromosome 2"/>
</dbReference>
<name>A0AAU9RUB8_THLAR</name>
<dbReference type="PANTHER" id="PTHR34278:SF10">
    <property type="entry name" value="CALCIUM-BINDING SITE PROTEIN-RELATED"/>
    <property type="match status" value="1"/>
</dbReference>
<accession>A0AAU9RUB8</accession>
<protein>
    <submittedName>
        <fullName evidence="1">Uncharacterized protein</fullName>
    </submittedName>
</protein>
<dbReference type="PANTHER" id="PTHR34278">
    <property type="entry name" value="PROTEIN THI031, PUTATIVE-RELATED"/>
    <property type="match status" value="1"/>
</dbReference>
<keyword evidence="2" id="KW-1185">Reference proteome</keyword>
<organism evidence="1 2">
    <name type="scientific">Thlaspi arvense</name>
    <name type="common">Field penny-cress</name>
    <dbReference type="NCBI Taxonomy" id="13288"/>
    <lineage>
        <taxon>Eukaryota</taxon>
        <taxon>Viridiplantae</taxon>
        <taxon>Streptophyta</taxon>
        <taxon>Embryophyta</taxon>
        <taxon>Tracheophyta</taxon>
        <taxon>Spermatophyta</taxon>
        <taxon>Magnoliopsida</taxon>
        <taxon>eudicotyledons</taxon>
        <taxon>Gunneridae</taxon>
        <taxon>Pentapetalae</taxon>
        <taxon>rosids</taxon>
        <taxon>malvids</taxon>
        <taxon>Brassicales</taxon>
        <taxon>Brassicaceae</taxon>
        <taxon>Thlaspideae</taxon>
        <taxon>Thlaspi</taxon>
    </lineage>
</organism>
<evidence type="ECO:0000313" key="2">
    <source>
        <dbReference type="Proteomes" id="UP000836841"/>
    </source>
</evidence>
<evidence type="ECO:0000313" key="1">
    <source>
        <dbReference type="EMBL" id="CAH2047935.1"/>
    </source>
</evidence>
<sequence length="133" mass="15346">MKWEGRQHGVVRTWMTHPSLCSPRPTNHFVNRLDSIPGFGEFVKVPSKPTNHSKFTGKCDRSKCINCHVSPATRSADKSKGRRNQQATTWWAEDKLDRFMGSDSFSAKSILDTLCGEDYDDHMYDHDYEYTSR</sequence>
<dbReference type="AlphaFoldDB" id="A0AAU9RUB8"/>
<proteinExistence type="predicted"/>
<reference evidence="1 2" key="1">
    <citation type="submission" date="2022-03" db="EMBL/GenBank/DDBJ databases">
        <authorList>
            <person name="Nunn A."/>
            <person name="Chopra R."/>
            <person name="Nunn A."/>
            <person name="Contreras Garrido A."/>
        </authorList>
    </citation>
    <scope>NUCLEOTIDE SEQUENCE [LARGE SCALE GENOMIC DNA]</scope>
</reference>
<dbReference type="EMBL" id="OU466858">
    <property type="protein sequence ID" value="CAH2047935.1"/>
    <property type="molecule type" value="Genomic_DNA"/>
</dbReference>